<reference evidence="1 2" key="1">
    <citation type="submission" date="2018-05" db="EMBL/GenBank/DDBJ databases">
        <title>Genomic Encyclopedia of Type Strains, Phase IV (KMG-IV): sequencing the most valuable type-strain genomes for metagenomic binning, comparative biology and taxonomic classification.</title>
        <authorList>
            <person name="Goeker M."/>
        </authorList>
    </citation>
    <scope>NUCLEOTIDE SEQUENCE [LARGE SCALE GENOMIC DNA]</scope>
    <source>
        <strain evidence="1 2">DSM 103371</strain>
    </source>
</reference>
<accession>A0A316G2Z9</accession>
<keyword evidence="2" id="KW-1185">Reference proteome</keyword>
<name>A0A316G2Z9_9RHOB</name>
<evidence type="ECO:0000313" key="2">
    <source>
        <dbReference type="Proteomes" id="UP000245390"/>
    </source>
</evidence>
<comment type="caution">
    <text evidence="1">The sequence shown here is derived from an EMBL/GenBank/DDBJ whole genome shotgun (WGS) entry which is preliminary data.</text>
</comment>
<organism evidence="1 2">
    <name type="scientific">Silicimonas algicola</name>
    <dbReference type="NCBI Taxonomy" id="1826607"/>
    <lineage>
        <taxon>Bacteria</taxon>
        <taxon>Pseudomonadati</taxon>
        <taxon>Pseudomonadota</taxon>
        <taxon>Alphaproteobacteria</taxon>
        <taxon>Rhodobacterales</taxon>
        <taxon>Paracoccaceae</taxon>
    </lineage>
</organism>
<dbReference type="EMBL" id="QGGV01000009">
    <property type="protein sequence ID" value="PWK55032.1"/>
    <property type="molecule type" value="Genomic_DNA"/>
</dbReference>
<evidence type="ECO:0000313" key="1">
    <source>
        <dbReference type="EMBL" id="PWK55032.1"/>
    </source>
</evidence>
<sequence length="146" mass="16753">MPLLFVSLAVNLLVVGLVVGHALSPDARFEREGRPARGVIGEPFIRALPDADRRALMRDVMQDRDRIRESRESLKQRFEAFLAALRAVPFDSDEVRRLLLEQREAAVGRQEIGEALLMKRLDEMSDDERAAYADRLEESLARLRRR</sequence>
<dbReference type="InterPro" id="IPR025961">
    <property type="entry name" value="Metal_resist"/>
</dbReference>
<protein>
    <submittedName>
        <fullName evidence="1">Putative membrane protein</fullName>
    </submittedName>
</protein>
<dbReference type="AlphaFoldDB" id="A0A316G2Z9"/>
<proteinExistence type="predicted"/>
<dbReference type="Proteomes" id="UP000245390">
    <property type="component" value="Unassembled WGS sequence"/>
</dbReference>
<gene>
    <name evidence="1" type="ORF">C8D95_109119</name>
</gene>
<dbReference type="Pfam" id="PF13801">
    <property type="entry name" value="Metal_resist"/>
    <property type="match status" value="1"/>
</dbReference>